<sequence length="226" mass="25933">MESSILYNLPFYLPFTLQEEPALLRSRFAGDEEIPTVALRHNPPLWVRKSQRFFAHVSPEMKKFRQWLSATTHRFGSAPILLNVRKLSSKEIKKATGSFSMIIRSDSVGIVYRARFSDGLITTIIKVKHECEDKISFPTEVHLLARLHHRHLVKLVGFSEGHERFLAFEHMENGSLRDWLHDPLKTPLNWRTRIQIAIGVAAAVVYSTGTLLLWLKAHGSINLVPF</sequence>
<dbReference type="Gene3D" id="1.10.510.10">
    <property type="entry name" value="Transferase(Phosphotransferase) domain 1"/>
    <property type="match status" value="1"/>
</dbReference>
<protein>
    <submittedName>
        <fullName evidence="5">Receptor-like protein kinase</fullName>
    </submittedName>
</protein>
<dbReference type="PANTHER" id="PTHR47989">
    <property type="entry name" value="OS01G0750732 PROTEIN"/>
    <property type="match status" value="1"/>
</dbReference>
<dbReference type="PANTHER" id="PTHR47989:SF12">
    <property type="entry name" value="PROTEIN KINASE DOMAIN-CONTAINING PROTEIN"/>
    <property type="match status" value="1"/>
</dbReference>
<evidence type="ECO:0000256" key="1">
    <source>
        <dbReference type="ARBA" id="ARBA00022741"/>
    </source>
</evidence>
<dbReference type="Pfam" id="PF07714">
    <property type="entry name" value="PK_Tyr_Ser-Thr"/>
    <property type="match status" value="1"/>
</dbReference>
<evidence type="ECO:0000313" key="5">
    <source>
        <dbReference type="EMBL" id="KAK8953089.1"/>
    </source>
</evidence>
<organism evidence="5 6">
    <name type="scientific">Platanthera guangdongensis</name>
    <dbReference type="NCBI Taxonomy" id="2320717"/>
    <lineage>
        <taxon>Eukaryota</taxon>
        <taxon>Viridiplantae</taxon>
        <taxon>Streptophyta</taxon>
        <taxon>Embryophyta</taxon>
        <taxon>Tracheophyta</taxon>
        <taxon>Spermatophyta</taxon>
        <taxon>Magnoliopsida</taxon>
        <taxon>Liliopsida</taxon>
        <taxon>Asparagales</taxon>
        <taxon>Orchidaceae</taxon>
        <taxon>Orchidoideae</taxon>
        <taxon>Orchideae</taxon>
        <taxon>Orchidinae</taxon>
        <taxon>Platanthera</taxon>
    </lineage>
</organism>
<dbReference type="EMBL" id="JBBWWR010000014">
    <property type="protein sequence ID" value="KAK8953089.1"/>
    <property type="molecule type" value="Genomic_DNA"/>
</dbReference>
<name>A0ABR2LX37_9ASPA</name>
<dbReference type="Proteomes" id="UP001412067">
    <property type="component" value="Unassembled WGS sequence"/>
</dbReference>
<evidence type="ECO:0000256" key="2">
    <source>
        <dbReference type="ARBA" id="ARBA00022840"/>
    </source>
</evidence>
<keyword evidence="2" id="KW-0067">ATP-binding</keyword>
<evidence type="ECO:0000313" key="6">
    <source>
        <dbReference type="Proteomes" id="UP001412067"/>
    </source>
</evidence>
<keyword evidence="6" id="KW-1185">Reference proteome</keyword>
<dbReference type="InterPro" id="IPR011009">
    <property type="entry name" value="Kinase-like_dom_sf"/>
</dbReference>
<gene>
    <name evidence="5" type="ORF">KSP40_PGU007413</name>
</gene>
<evidence type="ECO:0000256" key="3">
    <source>
        <dbReference type="SAM" id="Phobius"/>
    </source>
</evidence>
<keyword evidence="3" id="KW-0812">Transmembrane</keyword>
<proteinExistence type="predicted"/>
<dbReference type="SUPFAM" id="SSF56112">
    <property type="entry name" value="Protein kinase-like (PK-like)"/>
    <property type="match status" value="1"/>
</dbReference>
<feature type="transmembrane region" description="Helical" evidence="3">
    <location>
        <begin position="194"/>
        <end position="215"/>
    </location>
</feature>
<evidence type="ECO:0000259" key="4">
    <source>
        <dbReference type="PROSITE" id="PS50011"/>
    </source>
</evidence>
<keyword evidence="1" id="KW-0547">Nucleotide-binding</keyword>
<dbReference type="PROSITE" id="PS50011">
    <property type="entry name" value="PROTEIN_KINASE_DOM"/>
    <property type="match status" value="1"/>
</dbReference>
<reference evidence="5 6" key="1">
    <citation type="journal article" date="2022" name="Nat. Plants">
        <title>Genomes of leafy and leafless Platanthera orchids illuminate the evolution of mycoheterotrophy.</title>
        <authorList>
            <person name="Li M.H."/>
            <person name="Liu K.W."/>
            <person name="Li Z."/>
            <person name="Lu H.C."/>
            <person name="Ye Q.L."/>
            <person name="Zhang D."/>
            <person name="Wang J.Y."/>
            <person name="Li Y.F."/>
            <person name="Zhong Z.M."/>
            <person name="Liu X."/>
            <person name="Yu X."/>
            <person name="Liu D.K."/>
            <person name="Tu X.D."/>
            <person name="Liu B."/>
            <person name="Hao Y."/>
            <person name="Liao X.Y."/>
            <person name="Jiang Y.T."/>
            <person name="Sun W.H."/>
            <person name="Chen J."/>
            <person name="Chen Y.Q."/>
            <person name="Ai Y."/>
            <person name="Zhai J.W."/>
            <person name="Wu S.S."/>
            <person name="Zhou Z."/>
            <person name="Hsiao Y.Y."/>
            <person name="Wu W.L."/>
            <person name="Chen Y.Y."/>
            <person name="Lin Y.F."/>
            <person name="Hsu J.L."/>
            <person name="Li C.Y."/>
            <person name="Wang Z.W."/>
            <person name="Zhao X."/>
            <person name="Zhong W.Y."/>
            <person name="Ma X.K."/>
            <person name="Ma L."/>
            <person name="Huang J."/>
            <person name="Chen G.Z."/>
            <person name="Huang M.Z."/>
            <person name="Huang L."/>
            <person name="Peng D.H."/>
            <person name="Luo Y.B."/>
            <person name="Zou S.Q."/>
            <person name="Chen S.P."/>
            <person name="Lan S."/>
            <person name="Tsai W.C."/>
            <person name="Van de Peer Y."/>
            <person name="Liu Z.J."/>
        </authorList>
    </citation>
    <scope>NUCLEOTIDE SEQUENCE [LARGE SCALE GENOMIC DNA]</scope>
    <source>
        <strain evidence="5">Lor288</strain>
    </source>
</reference>
<feature type="domain" description="Protein kinase" evidence="4">
    <location>
        <begin position="97"/>
        <end position="226"/>
    </location>
</feature>
<dbReference type="InterPro" id="IPR000719">
    <property type="entry name" value="Prot_kinase_dom"/>
</dbReference>
<accession>A0ABR2LX37</accession>
<dbReference type="InterPro" id="IPR001245">
    <property type="entry name" value="Ser-Thr/Tyr_kinase_cat_dom"/>
</dbReference>
<keyword evidence="3" id="KW-1133">Transmembrane helix</keyword>
<comment type="caution">
    <text evidence="5">The sequence shown here is derived from an EMBL/GenBank/DDBJ whole genome shotgun (WGS) entry which is preliminary data.</text>
</comment>
<keyword evidence="3" id="KW-0472">Membrane</keyword>